<organism evidence="3 4">
    <name type="scientific">Anaeromyxobacter oryzae</name>
    <dbReference type="NCBI Taxonomy" id="2918170"/>
    <lineage>
        <taxon>Bacteria</taxon>
        <taxon>Pseudomonadati</taxon>
        <taxon>Myxococcota</taxon>
        <taxon>Myxococcia</taxon>
        <taxon>Myxococcales</taxon>
        <taxon>Cystobacterineae</taxon>
        <taxon>Anaeromyxobacteraceae</taxon>
        <taxon>Anaeromyxobacter</taxon>
    </lineage>
</organism>
<dbReference type="InterPro" id="IPR016163">
    <property type="entry name" value="Ald_DH_C"/>
</dbReference>
<evidence type="ECO:0000313" key="3">
    <source>
        <dbReference type="EMBL" id="BDG01968.1"/>
    </source>
</evidence>
<evidence type="ECO:0000313" key="4">
    <source>
        <dbReference type="Proteomes" id="UP001162891"/>
    </source>
</evidence>
<gene>
    <name evidence="3" type="ORF">AMOR_09640</name>
</gene>
<dbReference type="Gene3D" id="3.40.605.10">
    <property type="entry name" value="Aldehyde Dehydrogenase, Chain A, domain 1"/>
    <property type="match status" value="1"/>
</dbReference>
<dbReference type="EMBL" id="AP025591">
    <property type="protein sequence ID" value="BDG01968.1"/>
    <property type="molecule type" value="Genomic_DNA"/>
</dbReference>
<dbReference type="InterPro" id="IPR016162">
    <property type="entry name" value="Ald_DH_N"/>
</dbReference>
<dbReference type="Pfam" id="PF00171">
    <property type="entry name" value="Aldedh"/>
    <property type="match status" value="1"/>
</dbReference>
<name>A0ABN6MQJ0_9BACT</name>
<protein>
    <recommendedName>
        <fullName evidence="2">Aldehyde dehydrogenase domain-containing protein</fullName>
    </recommendedName>
</protein>
<dbReference type="Proteomes" id="UP001162891">
    <property type="component" value="Chromosome"/>
</dbReference>
<evidence type="ECO:0000259" key="2">
    <source>
        <dbReference type="Pfam" id="PF00171"/>
    </source>
</evidence>
<dbReference type="InterPro" id="IPR016161">
    <property type="entry name" value="Ald_DH/histidinol_DH"/>
</dbReference>
<feature type="domain" description="Aldehyde dehydrogenase" evidence="2">
    <location>
        <begin position="189"/>
        <end position="331"/>
    </location>
</feature>
<proteinExistence type="predicted"/>
<dbReference type="Gene3D" id="3.40.309.10">
    <property type="entry name" value="Aldehyde Dehydrogenase, Chain A, domain 2"/>
    <property type="match status" value="1"/>
</dbReference>
<evidence type="ECO:0000256" key="1">
    <source>
        <dbReference type="ARBA" id="ARBA00023002"/>
    </source>
</evidence>
<keyword evidence="1" id="KW-0560">Oxidoreductase</keyword>
<reference evidence="4" key="1">
    <citation type="journal article" date="2022" name="Int. J. Syst. Evol. Microbiol.">
        <title>Anaeromyxobacter oryzae sp. nov., Anaeromyxobacter diazotrophicus sp. nov. and Anaeromyxobacter paludicola sp. nov., isolated from paddy soils.</title>
        <authorList>
            <person name="Itoh H."/>
            <person name="Xu Z."/>
            <person name="Mise K."/>
            <person name="Masuda Y."/>
            <person name="Ushijima N."/>
            <person name="Hayakawa C."/>
            <person name="Shiratori Y."/>
            <person name="Senoo K."/>
        </authorList>
    </citation>
    <scope>NUCLEOTIDE SEQUENCE [LARGE SCALE GENOMIC DNA]</scope>
    <source>
        <strain evidence="4">Red232</strain>
    </source>
</reference>
<accession>A0ABN6MQJ0</accession>
<dbReference type="SUPFAM" id="SSF53720">
    <property type="entry name" value="ALDH-like"/>
    <property type="match status" value="1"/>
</dbReference>
<keyword evidence="4" id="KW-1185">Reference proteome</keyword>
<dbReference type="RefSeq" id="WP_248359015.1">
    <property type="nucleotide sequence ID" value="NZ_AP025591.1"/>
</dbReference>
<sequence length="570" mass="61350">MPATAPAPTSTDQRHLDEALARLHDAAPRWARAPIPERVALARAMLRGVARIAQRSVEAACAAKGIALDVPQAGEEWLSGPYVTARILRQLVHSLTLLGRNGNTPVGPTGETIDGRLSARVFPASRLDALLFMGVRADVHLEAGVDERTLNESRARFYKAPDHDGRVCLVLGAGNINAIPPADVATKLFVEGKVCLLKMNPVNAYLGPLLEEAFAEAIEKGVLSVVYGGAAEGSYLAYHAAVDEVHITGSDATHDNIVWGPPGPERAERMARNKPILQKEITSELGNVSPVLVVPGPWDAGTLRFQAESVAGMVTHNASFNCNAAKLLVTARGWRHRDAFLAAIEHFMALVPTRKAWYPGALDRYRALTDGRAAIRRVGGVEGTLPWTLVTGLDPESKDPAFTTEPFCAIVSETSLASDDPVEFLERAAAFANERIWGTLSAQLVVHPRTLADPVTGPAVERAIRALRYGTVAVNCWAGYGFAFGTTPWGAYPGATLTDVQSGRGGFVHNTLMLERVEKCVLRHPARTFPKPPFFPSHRTAHVLGRRLTLLETTGSWRHVPGIVAAAVQG</sequence>
<dbReference type="InterPro" id="IPR015590">
    <property type="entry name" value="Aldehyde_DH_dom"/>
</dbReference>